<comment type="caution">
    <text evidence="1">The sequence shown here is derived from an EMBL/GenBank/DDBJ whole genome shotgun (WGS) entry which is preliminary data.</text>
</comment>
<protein>
    <recommendedName>
        <fullName evidence="3">HAT C-terminal dimerisation domain-containing protein</fullName>
    </recommendedName>
</protein>
<keyword evidence="2" id="KW-1185">Reference proteome</keyword>
<proteinExistence type="predicted"/>
<evidence type="ECO:0008006" key="3">
    <source>
        <dbReference type="Google" id="ProtNLM"/>
    </source>
</evidence>
<dbReference type="PANTHER" id="PTHR37162">
    <property type="entry name" value="HAT FAMILY DIMERISATION DOMAINCONTAINING PROTEIN-RELATED"/>
    <property type="match status" value="1"/>
</dbReference>
<gene>
    <name evidence="1" type="ORF">AVEN_5986_1</name>
</gene>
<name>A0A4Y2R146_ARAVE</name>
<dbReference type="PANTHER" id="PTHR37162:SF11">
    <property type="match status" value="1"/>
</dbReference>
<dbReference type="Proteomes" id="UP000499080">
    <property type="component" value="Unassembled WGS sequence"/>
</dbReference>
<dbReference type="OrthoDB" id="6433914at2759"/>
<reference evidence="1 2" key="1">
    <citation type="journal article" date="2019" name="Sci. Rep.">
        <title>Orb-weaving spider Araneus ventricosus genome elucidates the spidroin gene catalogue.</title>
        <authorList>
            <person name="Kono N."/>
            <person name="Nakamura H."/>
            <person name="Ohtoshi R."/>
            <person name="Moran D.A.P."/>
            <person name="Shinohara A."/>
            <person name="Yoshida Y."/>
            <person name="Fujiwara M."/>
            <person name="Mori M."/>
            <person name="Tomita M."/>
            <person name="Arakawa K."/>
        </authorList>
    </citation>
    <scope>NUCLEOTIDE SEQUENCE [LARGE SCALE GENOMIC DNA]</scope>
</reference>
<dbReference type="AlphaFoldDB" id="A0A4Y2R146"/>
<evidence type="ECO:0000313" key="1">
    <source>
        <dbReference type="EMBL" id="GBN69404.1"/>
    </source>
</evidence>
<sequence>MDILVRFWHNDQVATRYLTLVLIGHAKADVILSAFYQCVEKLKLSKILQISVEGPNINWKFFENLQADLEKEYSHEALSIGSCDLHILHNSFKYGESSTGWNISEILTSLCWLFKDSPARREDFSMLSTLKKFPLKFCKVRWLENVRVVERTIQIWPDVVSYVQNVEKGVFVTNKNKSYLNIKESTQVKFILIKFHVFLSIAKTIKPFLEFYQSDAPLLPFFSDDILKLCKHLVAYFNVYKPEYNLSLAIKVCKFDFTDERLLNSVDKVSIGFVADNIVKQLVKKKIFYLKGAFNVNSEFRSFVTKLLCHLMRKCPINYALVGNSSCFDSRKMASQPENCVKSLQQLLMHLSQKKIVLDTDCNGIIFQYKNFFQNIVNMYPSAFQTFKPNTRLDIFFNEYMSKSVKDYNEIWPVMKIFTSHGQASIERGFSTNKKIEVENMAQESYVSRRIVCDAIKSYGEILNIPISNEMCKFVFSARQKYMLHLEEKKKTKTNEGISNKGKIISDEMDYLEVKRQCLETDVSSMDKTYENLTEEAE</sequence>
<dbReference type="EMBL" id="BGPR01015476">
    <property type="protein sequence ID" value="GBN69404.1"/>
    <property type="molecule type" value="Genomic_DNA"/>
</dbReference>
<accession>A0A4Y2R146</accession>
<organism evidence="1 2">
    <name type="scientific">Araneus ventricosus</name>
    <name type="common">Orbweaver spider</name>
    <name type="synonym">Epeira ventricosa</name>
    <dbReference type="NCBI Taxonomy" id="182803"/>
    <lineage>
        <taxon>Eukaryota</taxon>
        <taxon>Metazoa</taxon>
        <taxon>Ecdysozoa</taxon>
        <taxon>Arthropoda</taxon>
        <taxon>Chelicerata</taxon>
        <taxon>Arachnida</taxon>
        <taxon>Araneae</taxon>
        <taxon>Araneomorphae</taxon>
        <taxon>Entelegynae</taxon>
        <taxon>Araneoidea</taxon>
        <taxon>Araneidae</taxon>
        <taxon>Araneus</taxon>
    </lineage>
</organism>
<evidence type="ECO:0000313" key="2">
    <source>
        <dbReference type="Proteomes" id="UP000499080"/>
    </source>
</evidence>